<reference evidence="5 6" key="1">
    <citation type="journal article" date="2019" name="Int. J. Syst. Evol. Microbiol.">
        <title>Capsulimonas corticalis gen. nov., sp. nov., an aerobic capsulated bacterium, of a novel bacterial order, Capsulimonadales ord. nov., of the class Armatimonadia of the phylum Armatimonadetes.</title>
        <authorList>
            <person name="Li J."/>
            <person name="Kudo C."/>
            <person name="Tonouchi A."/>
        </authorList>
    </citation>
    <scope>NUCLEOTIDE SEQUENCE [LARGE SCALE GENOMIC DNA]</scope>
    <source>
        <strain evidence="5 6">AX-7</strain>
    </source>
</reference>
<keyword evidence="6" id="KW-1185">Reference proteome</keyword>
<dbReference type="AlphaFoldDB" id="A0A402CPE6"/>
<dbReference type="InterPro" id="IPR051202">
    <property type="entry name" value="Peptidase_C40"/>
</dbReference>
<gene>
    <name evidence="5" type="ORF">CCAX7_50820</name>
</gene>
<dbReference type="Pfam" id="PF00877">
    <property type="entry name" value="NLPC_P60"/>
    <property type="match status" value="1"/>
</dbReference>
<organism evidence="5 6">
    <name type="scientific">Capsulimonas corticalis</name>
    <dbReference type="NCBI Taxonomy" id="2219043"/>
    <lineage>
        <taxon>Bacteria</taxon>
        <taxon>Bacillati</taxon>
        <taxon>Armatimonadota</taxon>
        <taxon>Armatimonadia</taxon>
        <taxon>Capsulimonadales</taxon>
        <taxon>Capsulimonadaceae</taxon>
        <taxon>Capsulimonas</taxon>
    </lineage>
</organism>
<dbReference type="SUPFAM" id="SSF54001">
    <property type="entry name" value="Cysteine proteinases"/>
    <property type="match status" value="1"/>
</dbReference>
<dbReference type="PANTHER" id="PTHR47053:SF1">
    <property type="entry name" value="MUREIN DD-ENDOPEPTIDASE MEPH-RELATED"/>
    <property type="match status" value="1"/>
</dbReference>
<dbReference type="PANTHER" id="PTHR47053">
    <property type="entry name" value="MUREIN DD-ENDOPEPTIDASE MEPH-RELATED"/>
    <property type="match status" value="1"/>
</dbReference>
<dbReference type="GO" id="GO:0006508">
    <property type="term" value="P:proteolysis"/>
    <property type="evidence" value="ECO:0007669"/>
    <property type="project" value="UniProtKB-KW"/>
</dbReference>
<keyword evidence="3" id="KW-0378">Hydrolase</keyword>
<evidence type="ECO:0000256" key="1">
    <source>
        <dbReference type="ARBA" id="ARBA00007074"/>
    </source>
</evidence>
<keyword evidence="4" id="KW-0788">Thiol protease</keyword>
<evidence type="ECO:0000256" key="2">
    <source>
        <dbReference type="ARBA" id="ARBA00022670"/>
    </source>
</evidence>
<dbReference type="OrthoDB" id="9808890at2"/>
<keyword evidence="2" id="KW-0645">Protease</keyword>
<sequence>MIFQKKSSRSTTILDKATKSAVIAALAVTSFTVSLSPTFAKTSHHKHSLPAAVVTAGNYSHRAAIKLAHSVNKTRSLVAAKPKSAHDLRLAKRLANQQARLAKLHAIHEARLAKKQVNLNAHQTKVAMQDRALASGNVVEAAYSLRGSRYRMGGTSRGAFDCSGFVRYILGHTGGVDLPRTATEQYYHGSPVASGDLQPGDLVFFKNTYKHGISHVGIYTGNGKFVHAANEHKGVREDSLNEAYYSNHYAGARRVLPAQMRAMALAPTHSGN</sequence>
<dbReference type="PROSITE" id="PS51935">
    <property type="entry name" value="NLPC_P60"/>
    <property type="match status" value="1"/>
</dbReference>
<dbReference type="InterPro" id="IPR000064">
    <property type="entry name" value="NLP_P60_dom"/>
</dbReference>
<evidence type="ECO:0000256" key="4">
    <source>
        <dbReference type="ARBA" id="ARBA00022807"/>
    </source>
</evidence>
<proteinExistence type="inferred from homology"/>
<dbReference type="GO" id="GO:0008234">
    <property type="term" value="F:cysteine-type peptidase activity"/>
    <property type="evidence" value="ECO:0007669"/>
    <property type="project" value="UniProtKB-KW"/>
</dbReference>
<accession>A0A402CPE6</accession>
<dbReference type="InterPro" id="IPR038765">
    <property type="entry name" value="Papain-like_cys_pep_sf"/>
</dbReference>
<evidence type="ECO:0000313" key="6">
    <source>
        <dbReference type="Proteomes" id="UP000287394"/>
    </source>
</evidence>
<dbReference type="Gene3D" id="3.90.1720.10">
    <property type="entry name" value="endopeptidase domain like (from Nostoc punctiforme)"/>
    <property type="match status" value="1"/>
</dbReference>
<dbReference type="RefSeq" id="WP_119319295.1">
    <property type="nucleotide sequence ID" value="NZ_AP025739.1"/>
</dbReference>
<evidence type="ECO:0000256" key="3">
    <source>
        <dbReference type="ARBA" id="ARBA00022801"/>
    </source>
</evidence>
<name>A0A402CPE6_9BACT</name>
<dbReference type="Proteomes" id="UP000287394">
    <property type="component" value="Chromosome"/>
</dbReference>
<protein>
    <submittedName>
        <fullName evidence="5">Uncharacterized protein</fullName>
    </submittedName>
</protein>
<evidence type="ECO:0000313" key="5">
    <source>
        <dbReference type="EMBL" id="BDI33031.1"/>
    </source>
</evidence>
<dbReference type="KEGG" id="ccot:CCAX7_50820"/>
<comment type="similarity">
    <text evidence="1">Belongs to the peptidase C40 family.</text>
</comment>
<dbReference type="EMBL" id="AP025739">
    <property type="protein sequence ID" value="BDI33031.1"/>
    <property type="molecule type" value="Genomic_DNA"/>
</dbReference>